<evidence type="ECO:0000256" key="5">
    <source>
        <dbReference type="SAM" id="MobiDB-lite"/>
    </source>
</evidence>
<feature type="transmembrane region" description="Helical" evidence="6">
    <location>
        <begin position="186"/>
        <end position="207"/>
    </location>
</feature>
<dbReference type="InterPro" id="IPR020846">
    <property type="entry name" value="MFS_dom"/>
</dbReference>
<evidence type="ECO:0000313" key="8">
    <source>
        <dbReference type="EMBL" id="KAJ4360531.1"/>
    </source>
</evidence>
<gene>
    <name evidence="8" type="ORF">N0V89_001096</name>
</gene>
<dbReference type="EMBL" id="JAPEUX010000001">
    <property type="protein sequence ID" value="KAJ4360531.1"/>
    <property type="molecule type" value="Genomic_DNA"/>
</dbReference>
<dbReference type="InterPro" id="IPR036259">
    <property type="entry name" value="MFS_trans_sf"/>
</dbReference>
<keyword evidence="3 6" id="KW-1133">Transmembrane helix</keyword>
<dbReference type="AlphaFoldDB" id="A0A9W9CGH1"/>
<feature type="transmembrane region" description="Helical" evidence="6">
    <location>
        <begin position="396"/>
        <end position="415"/>
    </location>
</feature>
<dbReference type="InterPro" id="IPR011701">
    <property type="entry name" value="MFS"/>
</dbReference>
<reference evidence="8" key="1">
    <citation type="submission" date="2022-10" db="EMBL/GenBank/DDBJ databases">
        <title>Tapping the CABI collections for fungal endophytes: first genome assemblies for Collariella, Neodidymelliopsis, Ascochyta clinopodiicola, Didymella pomorum, Didymosphaeria variabile, Neocosmospora piperis and Neocucurbitaria cava.</title>
        <authorList>
            <person name="Hill R."/>
        </authorList>
    </citation>
    <scope>NUCLEOTIDE SEQUENCE</scope>
    <source>
        <strain evidence="8">IMI 356815</strain>
    </source>
</reference>
<feature type="transmembrane region" description="Helical" evidence="6">
    <location>
        <begin position="320"/>
        <end position="339"/>
    </location>
</feature>
<feature type="transmembrane region" description="Helical" evidence="6">
    <location>
        <begin position="289"/>
        <end position="314"/>
    </location>
</feature>
<feature type="transmembrane region" description="Helical" evidence="6">
    <location>
        <begin position="447"/>
        <end position="472"/>
    </location>
</feature>
<dbReference type="OrthoDB" id="2351791at2759"/>
<accession>A0A9W9CGH1</accession>
<evidence type="ECO:0000259" key="7">
    <source>
        <dbReference type="PROSITE" id="PS50850"/>
    </source>
</evidence>
<dbReference type="PROSITE" id="PS50850">
    <property type="entry name" value="MFS"/>
    <property type="match status" value="1"/>
</dbReference>
<dbReference type="GO" id="GO:0022857">
    <property type="term" value="F:transmembrane transporter activity"/>
    <property type="evidence" value="ECO:0007669"/>
    <property type="project" value="InterPro"/>
</dbReference>
<organism evidence="8 9">
    <name type="scientific">Didymosphaeria variabile</name>
    <dbReference type="NCBI Taxonomy" id="1932322"/>
    <lineage>
        <taxon>Eukaryota</taxon>
        <taxon>Fungi</taxon>
        <taxon>Dikarya</taxon>
        <taxon>Ascomycota</taxon>
        <taxon>Pezizomycotina</taxon>
        <taxon>Dothideomycetes</taxon>
        <taxon>Pleosporomycetidae</taxon>
        <taxon>Pleosporales</taxon>
        <taxon>Massarineae</taxon>
        <taxon>Didymosphaeriaceae</taxon>
        <taxon>Didymosphaeria</taxon>
    </lineage>
</organism>
<feature type="transmembrane region" description="Helical" evidence="6">
    <location>
        <begin position="422"/>
        <end position="441"/>
    </location>
</feature>
<evidence type="ECO:0000256" key="1">
    <source>
        <dbReference type="ARBA" id="ARBA00004141"/>
    </source>
</evidence>
<evidence type="ECO:0000256" key="2">
    <source>
        <dbReference type="ARBA" id="ARBA00022692"/>
    </source>
</evidence>
<comment type="subcellular location">
    <subcellularLocation>
        <location evidence="1">Membrane</location>
        <topology evidence="1">Multi-pass membrane protein</topology>
    </subcellularLocation>
</comment>
<feature type="compositionally biased region" description="Low complexity" evidence="5">
    <location>
        <begin position="59"/>
        <end position="72"/>
    </location>
</feature>
<dbReference type="Proteomes" id="UP001140513">
    <property type="component" value="Unassembled WGS sequence"/>
</dbReference>
<dbReference type="GO" id="GO:0005886">
    <property type="term" value="C:plasma membrane"/>
    <property type="evidence" value="ECO:0007669"/>
    <property type="project" value="TreeGrafter"/>
</dbReference>
<feature type="transmembrane region" description="Helical" evidence="6">
    <location>
        <begin position="249"/>
        <end position="269"/>
    </location>
</feature>
<feature type="transmembrane region" description="Helical" evidence="6">
    <location>
        <begin position="132"/>
        <end position="149"/>
    </location>
</feature>
<dbReference type="RefSeq" id="XP_056076733.1">
    <property type="nucleotide sequence ID" value="XM_056209911.1"/>
</dbReference>
<feature type="transmembrane region" description="Helical" evidence="6">
    <location>
        <begin position="559"/>
        <end position="577"/>
    </location>
</feature>
<keyword evidence="2 6" id="KW-0812">Transmembrane</keyword>
<name>A0A9W9CGH1_9PLEO</name>
<feature type="transmembrane region" description="Helical" evidence="6">
    <location>
        <begin position="161"/>
        <end position="180"/>
    </location>
</feature>
<sequence length="600" mass="64916">MTGSNTFQDHSGGASVETIIAPEHSPVSPIEASTSTIHLPGNESDSENTQPEVKWESGTDTSPTTDSSASSTNMDLEKLDIPAEEWKPEKKEWIIMISLSIISLMVALDATVLVTVLPQITQSLNGTAIDAFWTGTSYLLSSAVFQPIIASVSQFFGRQQLLIFSLVFFTVGTILCAVAGDFTVMLIGRSIQGVGGGGIITLSQVIFSDIVPLRFRPKYFAIVLGSWAVGTIIGPVVGGAFVQHSTWRWCFYINFPFIGLGFLLAFVFIRLNAVSKLTLAEKLKKTDWVGAVMFLGSATVFLIGLSWGGVQYAWTSVQTLAPLIIGLAGVAAFVAWQLWNRPRSLIPMSIFWCPSAIFAFYCALVNGVVLFSALYYVPFYCMSVRGSSPIRAGIELFPAVFLLLPGSIVVAALTTRLGSFRWAIWMGWALVTLGAGLLMLLDLHTKYVVLAVALGIMGVGFGKVLTSVNVGIQAISKVEDAAMSASMYGFMRSLGMPLGVAISGTAFTNAMSSKLLSYGLPAEIAHDSERYIYVLRSMAADDPRKTAILQSYMHGFRTVFILITCLSASALAVSLFIKHFSMNKKLQSRYSVRPQSCSAR</sequence>
<evidence type="ECO:0000256" key="3">
    <source>
        <dbReference type="ARBA" id="ARBA00022989"/>
    </source>
</evidence>
<dbReference type="Gene3D" id="1.20.1720.10">
    <property type="entry name" value="Multidrug resistance protein D"/>
    <property type="match status" value="1"/>
</dbReference>
<evidence type="ECO:0000313" key="9">
    <source>
        <dbReference type="Proteomes" id="UP001140513"/>
    </source>
</evidence>
<evidence type="ECO:0000256" key="4">
    <source>
        <dbReference type="ARBA" id="ARBA00023136"/>
    </source>
</evidence>
<feature type="transmembrane region" description="Helical" evidence="6">
    <location>
        <begin position="351"/>
        <end position="376"/>
    </location>
</feature>
<keyword evidence="9" id="KW-1185">Reference proteome</keyword>
<feature type="transmembrane region" description="Helical" evidence="6">
    <location>
        <begin position="93"/>
        <end position="120"/>
    </location>
</feature>
<feature type="domain" description="Major facilitator superfamily (MFS) profile" evidence="7">
    <location>
        <begin position="95"/>
        <end position="582"/>
    </location>
</feature>
<dbReference type="Pfam" id="PF07690">
    <property type="entry name" value="MFS_1"/>
    <property type="match status" value="1"/>
</dbReference>
<feature type="transmembrane region" description="Helical" evidence="6">
    <location>
        <begin position="493"/>
        <end position="511"/>
    </location>
</feature>
<dbReference type="SUPFAM" id="SSF103473">
    <property type="entry name" value="MFS general substrate transporter"/>
    <property type="match status" value="1"/>
</dbReference>
<dbReference type="Gene3D" id="1.20.1250.20">
    <property type="entry name" value="MFS general substrate transporter like domains"/>
    <property type="match status" value="1"/>
</dbReference>
<dbReference type="PANTHER" id="PTHR23501">
    <property type="entry name" value="MAJOR FACILITATOR SUPERFAMILY"/>
    <property type="match status" value="1"/>
</dbReference>
<dbReference type="GeneID" id="80904626"/>
<proteinExistence type="predicted"/>
<dbReference type="PANTHER" id="PTHR23501:SF94">
    <property type="entry name" value="MAJOR FACILITATOR SUPERFAMILY (MFS) PROFILE DOMAIN-CONTAINING PROTEIN"/>
    <property type="match status" value="1"/>
</dbReference>
<comment type="caution">
    <text evidence="8">The sequence shown here is derived from an EMBL/GenBank/DDBJ whole genome shotgun (WGS) entry which is preliminary data.</text>
</comment>
<feature type="region of interest" description="Disordered" evidence="5">
    <location>
        <begin position="1"/>
        <end position="74"/>
    </location>
</feature>
<protein>
    <recommendedName>
        <fullName evidence="7">Major facilitator superfamily (MFS) profile domain-containing protein</fullName>
    </recommendedName>
</protein>
<keyword evidence="4 6" id="KW-0472">Membrane</keyword>
<dbReference type="FunFam" id="1.20.1720.10:FF:000018">
    <property type="entry name" value="Putative MFS multidrug transporter"/>
    <property type="match status" value="1"/>
</dbReference>
<dbReference type="PRINTS" id="PR01036">
    <property type="entry name" value="TCRTETB"/>
</dbReference>
<evidence type="ECO:0000256" key="6">
    <source>
        <dbReference type="SAM" id="Phobius"/>
    </source>
</evidence>
<feature type="transmembrane region" description="Helical" evidence="6">
    <location>
        <begin position="219"/>
        <end position="243"/>
    </location>
</feature>